<evidence type="ECO:0000313" key="2">
    <source>
        <dbReference type="EMBL" id="PSL02783.1"/>
    </source>
</evidence>
<organism evidence="2 3">
    <name type="scientific">Haloactinopolyspora alba</name>
    <dbReference type="NCBI Taxonomy" id="648780"/>
    <lineage>
        <taxon>Bacteria</taxon>
        <taxon>Bacillati</taxon>
        <taxon>Actinomycetota</taxon>
        <taxon>Actinomycetes</taxon>
        <taxon>Jiangellales</taxon>
        <taxon>Jiangellaceae</taxon>
        <taxon>Haloactinopolyspora</taxon>
    </lineage>
</organism>
<accession>A0A2P8DZX6</accession>
<dbReference type="EMBL" id="PYGE01000009">
    <property type="protein sequence ID" value="PSL02783.1"/>
    <property type="molecule type" value="Genomic_DNA"/>
</dbReference>
<dbReference type="Gene3D" id="1.10.287.1060">
    <property type="entry name" value="ESAT-6-like"/>
    <property type="match status" value="1"/>
</dbReference>
<dbReference type="Proteomes" id="UP000243528">
    <property type="component" value="Unassembled WGS sequence"/>
</dbReference>
<feature type="region of interest" description="Disordered" evidence="1">
    <location>
        <begin position="63"/>
        <end position="86"/>
    </location>
</feature>
<dbReference type="InterPro" id="IPR010310">
    <property type="entry name" value="T7SS_ESAT-6-like"/>
</dbReference>
<sequence>MGDQQRLRDAATKLRGYSGDLTSEIDTLIRKYPESDNIWTGPAADTFYGTRDDVRRRLETLAGDLDDHADALDDKADSTGEEPEGE</sequence>
<feature type="compositionally biased region" description="Basic and acidic residues" evidence="1">
    <location>
        <begin position="63"/>
        <end position="78"/>
    </location>
</feature>
<dbReference type="Pfam" id="PF06013">
    <property type="entry name" value="WXG100"/>
    <property type="match status" value="1"/>
</dbReference>
<dbReference type="SUPFAM" id="SSF140453">
    <property type="entry name" value="EsxAB dimer-like"/>
    <property type="match status" value="1"/>
</dbReference>
<comment type="caution">
    <text evidence="2">The sequence shown here is derived from an EMBL/GenBank/DDBJ whole genome shotgun (WGS) entry which is preliminary data.</text>
</comment>
<name>A0A2P8DZX6_9ACTN</name>
<reference evidence="2 3" key="1">
    <citation type="submission" date="2018-03" db="EMBL/GenBank/DDBJ databases">
        <title>Genomic Encyclopedia of Archaeal and Bacterial Type Strains, Phase II (KMG-II): from individual species to whole genera.</title>
        <authorList>
            <person name="Goeker M."/>
        </authorList>
    </citation>
    <scope>NUCLEOTIDE SEQUENCE [LARGE SCALE GENOMIC DNA]</scope>
    <source>
        <strain evidence="2 3">DSM 45211</strain>
    </source>
</reference>
<keyword evidence="3" id="KW-1185">Reference proteome</keyword>
<evidence type="ECO:0000256" key="1">
    <source>
        <dbReference type="SAM" id="MobiDB-lite"/>
    </source>
</evidence>
<dbReference type="OrthoDB" id="9950734at2"/>
<dbReference type="RefSeq" id="WP_106537786.1">
    <property type="nucleotide sequence ID" value="NZ_PYGE01000009.1"/>
</dbReference>
<dbReference type="AlphaFoldDB" id="A0A2P8DZX6"/>
<protein>
    <submittedName>
        <fullName evidence="2">Uncharacterized protein YukE</fullName>
    </submittedName>
</protein>
<evidence type="ECO:0000313" key="3">
    <source>
        <dbReference type="Proteomes" id="UP000243528"/>
    </source>
</evidence>
<proteinExistence type="predicted"/>
<gene>
    <name evidence="2" type="ORF">CLV30_10990</name>
</gene>
<dbReference type="InterPro" id="IPR036689">
    <property type="entry name" value="ESAT-6-like_sf"/>
</dbReference>